<protein>
    <submittedName>
        <fullName evidence="1">Uncharacterized protein</fullName>
    </submittedName>
</protein>
<sequence>MIQTIQIDEASNNAEFSEEAAVLSHTAAVIGQATKKKKVKEMKKISSKVRVIQ</sequence>
<dbReference type="EMBL" id="JACYTP010000001">
    <property type="protein sequence ID" value="MBD8511166.1"/>
    <property type="molecule type" value="Genomic_DNA"/>
</dbReference>
<dbReference type="Proteomes" id="UP000649768">
    <property type="component" value="Unassembled WGS sequence"/>
</dbReference>
<organism evidence="1 2">
    <name type="scientific">Photobacterium arenosum</name>
    <dbReference type="NCBI Taxonomy" id="2774143"/>
    <lineage>
        <taxon>Bacteria</taxon>
        <taxon>Pseudomonadati</taxon>
        <taxon>Pseudomonadota</taxon>
        <taxon>Gammaproteobacteria</taxon>
        <taxon>Vibrionales</taxon>
        <taxon>Vibrionaceae</taxon>
        <taxon>Photobacterium</taxon>
    </lineage>
</organism>
<evidence type="ECO:0000313" key="1">
    <source>
        <dbReference type="EMBL" id="MBD8511166.1"/>
    </source>
</evidence>
<evidence type="ECO:0000313" key="2">
    <source>
        <dbReference type="Proteomes" id="UP000649768"/>
    </source>
</evidence>
<dbReference type="RefSeq" id="WP_192013694.1">
    <property type="nucleotide sequence ID" value="NZ_JACYTP010000001.1"/>
</dbReference>
<reference evidence="1 2" key="1">
    <citation type="submission" date="2020-09" db="EMBL/GenBank/DDBJ databases">
        <title>Photobacterium sp. CAU 1568 isolated from sand of Sido Beach.</title>
        <authorList>
            <person name="Kim W."/>
        </authorList>
    </citation>
    <scope>NUCLEOTIDE SEQUENCE [LARGE SCALE GENOMIC DNA]</scope>
    <source>
        <strain evidence="1 2">CAU 1568</strain>
    </source>
</reference>
<comment type="caution">
    <text evidence="1">The sequence shown here is derived from an EMBL/GenBank/DDBJ whole genome shotgun (WGS) entry which is preliminary data.</text>
</comment>
<name>A0ABR9BFJ0_9GAMM</name>
<keyword evidence="2" id="KW-1185">Reference proteome</keyword>
<gene>
    <name evidence="1" type="ORF">IFO68_00445</name>
</gene>
<accession>A0ABR9BFJ0</accession>
<proteinExistence type="predicted"/>